<organism evidence="6 7">
    <name type="scientific">Octopus vulgaris</name>
    <name type="common">Common octopus</name>
    <dbReference type="NCBI Taxonomy" id="6645"/>
    <lineage>
        <taxon>Eukaryota</taxon>
        <taxon>Metazoa</taxon>
        <taxon>Spiralia</taxon>
        <taxon>Lophotrochozoa</taxon>
        <taxon>Mollusca</taxon>
        <taxon>Cephalopoda</taxon>
        <taxon>Coleoidea</taxon>
        <taxon>Octopodiformes</taxon>
        <taxon>Octopoda</taxon>
        <taxon>Incirrata</taxon>
        <taxon>Octopodidae</taxon>
        <taxon>Octopus</taxon>
    </lineage>
</organism>
<comment type="cofactor">
    <cofactor evidence="3">
        <name>Ca(2+)</name>
        <dbReference type="ChEBI" id="CHEBI:29108"/>
    </cofactor>
    <text evidence="3">Binds 1 Ca(2+) ion per subunit.</text>
</comment>
<feature type="active site" evidence="2">
    <location>
        <position position="413"/>
    </location>
</feature>
<feature type="binding site" evidence="3">
    <location>
        <position position="453"/>
    </location>
    <ligand>
        <name>Ca(2+)</name>
        <dbReference type="ChEBI" id="CHEBI:29108"/>
    </ligand>
</feature>
<comment type="similarity">
    <text evidence="1">Belongs to the transglutaminase superfamily. Transglutaminase family.</text>
</comment>
<feature type="region of interest" description="Disordered" evidence="4">
    <location>
        <begin position="291"/>
        <end position="310"/>
    </location>
</feature>
<dbReference type="Gene3D" id="2.60.40.10">
    <property type="entry name" value="Immunoglobulins"/>
    <property type="match status" value="3"/>
</dbReference>
<protein>
    <submittedName>
        <fullName evidence="6">Protein-glutamine gamma-glutamyltransferase K-like</fullName>
    </submittedName>
</protein>
<proteinExistence type="inferred from homology"/>
<evidence type="ECO:0000259" key="5">
    <source>
        <dbReference type="SMART" id="SM00460"/>
    </source>
</evidence>
<gene>
    <name evidence="6" type="ORF">OCTVUL_1B012605</name>
</gene>
<keyword evidence="3" id="KW-0479">Metal-binding</keyword>
<dbReference type="AlphaFoldDB" id="A0AA36AIP6"/>
<dbReference type="Proteomes" id="UP001162480">
    <property type="component" value="Chromosome 1"/>
</dbReference>
<feature type="active site" evidence="2">
    <location>
        <position position="390"/>
    </location>
</feature>
<dbReference type="FunFam" id="3.90.260.10:FF:000002">
    <property type="entry name" value="Erythrocyte membrane protein band 4.2"/>
    <property type="match status" value="1"/>
</dbReference>
<feature type="domain" description="Transglutaminase-like" evidence="5">
    <location>
        <begin position="324"/>
        <end position="416"/>
    </location>
</feature>
<dbReference type="InterPro" id="IPR050779">
    <property type="entry name" value="Transglutaminase"/>
</dbReference>
<feature type="binding site" evidence="3">
    <location>
        <position position="455"/>
    </location>
    <ligand>
        <name>Ca(2+)</name>
        <dbReference type="ChEBI" id="CHEBI:29108"/>
    </ligand>
</feature>
<name>A0AA36AIP6_OCTVU</name>
<dbReference type="Pfam" id="PF00868">
    <property type="entry name" value="Transglut_N"/>
    <property type="match status" value="1"/>
</dbReference>
<dbReference type="InterPro" id="IPR008958">
    <property type="entry name" value="Transglutaminase_C"/>
</dbReference>
<dbReference type="EMBL" id="OX597814">
    <property type="protein sequence ID" value="CAI9715292.1"/>
    <property type="molecule type" value="Genomic_DNA"/>
</dbReference>
<feature type="binding site" evidence="3">
    <location>
        <position position="503"/>
    </location>
    <ligand>
        <name>Ca(2+)</name>
        <dbReference type="ChEBI" id="CHEBI:29108"/>
    </ligand>
</feature>
<dbReference type="InterPro" id="IPR013783">
    <property type="entry name" value="Ig-like_fold"/>
</dbReference>
<keyword evidence="7" id="KW-1185">Reference proteome</keyword>
<dbReference type="PANTHER" id="PTHR11590">
    <property type="entry name" value="PROTEIN-GLUTAMINE GAMMA-GLUTAMYLTRANSFERASE"/>
    <property type="match status" value="1"/>
</dbReference>
<dbReference type="GO" id="GO:0046872">
    <property type="term" value="F:metal ion binding"/>
    <property type="evidence" value="ECO:0007669"/>
    <property type="project" value="UniProtKB-KW"/>
</dbReference>
<dbReference type="SMART" id="SM00460">
    <property type="entry name" value="TGc"/>
    <property type="match status" value="1"/>
</dbReference>
<evidence type="ECO:0000313" key="7">
    <source>
        <dbReference type="Proteomes" id="UP001162480"/>
    </source>
</evidence>
<feature type="binding site" evidence="3">
    <location>
        <position position="508"/>
    </location>
    <ligand>
        <name>Ca(2+)</name>
        <dbReference type="ChEBI" id="CHEBI:29108"/>
    </ligand>
</feature>
<dbReference type="Gene3D" id="3.90.260.10">
    <property type="entry name" value="Transglutaminase-like"/>
    <property type="match status" value="1"/>
</dbReference>
<evidence type="ECO:0000256" key="2">
    <source>
        <dbReference type="PIRSR" id="PIRSR000459-1"/>
    </source>
</evidence>
<evidence type="ECO:0000256" key="3">
    <source>
        <dbReference type="PIRSR" id="PIRSR000459-2"/>
    </source>
</evidence>
<dbReference type="InterPro" id="IPR001102">
    <property type="entry name" value="Transglutaminase_N"/>
</dbReference>
<evidence type="ECO:0000256" key="1">
    <source>
        <dbReference type="ARBA" id="ARBA00005968"/>
    </source>
</evidence>
<dbReference type="SUPFAM" id="SSF54001">
    <property type="entry name" value="Cysteine proteinases"/>
    <property type="match status" value="1"/>
</dbReference>
<dbReference type="InterPro" id="IPR036985">
    <property type="entry name" value="Transglutaminase-like_sf"/>
</dbReference>
<dbReference type="GO" id="GO:0003810">
    <property type="term" value="F:protein-glutamine gamma-glutamyltransferase activity"/>
    <property type="evidence" value="ECO:0007669"/>
    <property type="project" value="InterPro"/>
</dbReference>
<feature type="region of interest" description="Disordered" evidence="4">
    <location>
        <begin position="1"/>
        <end position="29"/>
    </location>
</feature>
<dbReference type="InterPro" id="IPR014756">
    <property type="entry name" value="Ig_E-set"/>
</dbReference>
<dbReference type="SUPFAM" id="SSF81296">
    <property type="entry name" value="E set domains"/>
    <property type="match status" value="1"/>
</dbReference>
<dbReference type="SUPFAM" id="SSF49309">
    <property type="entry name" value="Transglutaminase, two C-terminal domains"/>
    <property type="match status" value="2"/>
</dbReference>
<feature type="active site" evidence="2">
    <location>
        <position position="332"/>
    </location>
</feature>
<dbReference type="PANTHER" id="PTHR11590:SF40">
    <property type="entry name" value="HEMOCYTE PROTEIN-GLUTAMINE GAMMA-GLUTAMYLTRANSFERASE-LIKE PROTEIN"/>
    <property type="match status" value="1"/>
</dbReference>
<sequence length="745" mass="84389">MSSESPRPKRTRYSLRHSHDGSSVNGRTNAVSVEQYMKQFRHLREATSKSKETLKLLSLNLHPESNRKSHHTDEFDQKTLIVRRGSSFILGLTFHRKVIKEIDDIVLQFSVGEKPQESKGTLIRLKLFEDLRPRALNKVKRNKWIVKCLSIEGETIQVEVSPSVNSSVGNYLIFVETKNADEKDDEVERYLHGENFIMLFNPWCKDDTVYMENEKLLDEYILNETGRIWVGSSRFFRGRPWNFGQFQEPCLDVALLLLDKGGLSAAAKRDPVTVIRCLTAMTNSNDEDEGLIEGKWGNDYPEPSTRPSEWSGSTAIISQYAKTSKSVRYGQCWVFSGLMTTLLRAMGIPTRSVTNFQSAHDSNASITIDIHFDENSEPIDFLNDSIWNFHVWNESWLHRPDLPSGYGGWQAHDATPQESSDGLMRCGPCPVKAIKEGDVFINYDTPFIFSEVNGDKVFWKINSKTGEVKSVHIDKSAVGKFISTKAVGSVEREDITHLYKYKEGSQEERHVVAKACRNTCSEHEEIYGEVEDVSFEVVELKKAILGNSFTVGLKIHSKSILQTVETSFAVMTCFYTGVNDKRIFSQRDTVTVHPDKDTMVKLTLNPEDYESKINSDGTMSIFIVAEVKETGQTFVDEHNIVVEKPALILKCPDSIKHGDAFDLTIQFTNPLKREMTNVVYHIEGSGVRKSFEIREEASLQPGAETTKVVEIYAYKYGSREIIVTLSSDNLDDINGSVPIRVKYSA</sequence>
<dbReference type="Pfam" id="PF00927">
    <property type="entry name" value="Transglut_C"/>
    <property type="match status" value="1"/>
</dbReference>
<evidence type="ECO:0000256" key="4">
    <source>
        <dbReference type="SAM" id="MobiDB-lite"/>
    </source>
</evidence>
<dbReference type="InterPro" id="IPR023608">
    <property type="entry name" value="Transglutaminase_animal"/>
</dbReference>
<dbReference type="InterPro" id="IPR002931">
    <property type="entry name" value="Transglutaminase-like"/>
</dbReference>
<evidence type="ECO:0000313" key="6">
    <source>
        <dbReference type="EMBL" id="CAI9715292.1"/>
    </source>
</evidence>
<reference evidence="6" key="1">
    <citation type="submission" date="2023-08" db="EMBL/GenBank/DDBJ databases">
        <authorList>
            <person name="Alioto T."/>
            <person name="Alioto T."/>
            <person name="Gomez Garrido J."/>
        </authorList>
    </citation>
    <scope>NUCLEOTIDE SEQUENCE</scope>
</reference>
<dbReference type="InterPro" id="IPR038765">
    <property type="entry name" value="Papain-like_cys_pep_sf"/>
</dbReference>
<dbReference type="PIRSF" id="PIRSF000459">
    <property type="entry name" value="TGM_EBP42"/>
    <property type="match status" value="1"/>
</dbReference>
<dbReference type="Pfam" id="PF01841">
    <property type="entry name" value="Transglut_core"/>
    <property type="match status" value="1"/>
</dbReference>
<accession>A0AA36AIP6</accession>
<dbReference type="InterPro" id="IPR036238">
    <property type="entry name" value="Transglutaminase_C_sf"/>
</dbReference>
<keyword evidence="3" id="KW-0106">Calcium</keyword>